<evidence type="ECO:0000313" key="1">
    <source>
        <dbReference type="EMBL" id="COZ40594.1"/>
    </source>
</evidence>
<accession>A0A916LE19</accession>
<dbReference type="Proteomes" id="UP000039021">
    <property type="component" value="Unassembled WGS sequence"/>
</dbReference>
<dbReference type="AlphaFoldDB" id="A0A916LE19"/>
<gene>
    <name evidence="1" type="ORF">ERS007739_03716</name>
</gene>
<evidence type="ECO:0000313" key="2">
    <source>
        <dbReference type="Proteomes" id="UP000039021"/>
    </source>
</evidence>
<protein>
    <submittedName>
        <fullName evidence="1">Uncharacterized protein</fullName>
    </submittedName>
</protein>
<sequence>MSAIAGAIAATMSTADAPGPPGLTSSAPNRCPVAGTRITANFACVPPGWS</sequence>
<reference evidence="2" key="1">
    <citation type="submission" date="2015-03" db="EMBL/GenBank/DDBJ databases">
        <authorList>
            <consortium name="Pathogen Informatics"/>
        </authorList>
    </citation>
    <scope>NUCLEOTIDE SEQUENCE [LARGE SCALE GENOMIC DNA]</scope>
    <source>
        <strain evidence="2">N09902308</strain>
    </source>
</reference>
<name>A0A916LE19_MYCTX</name>
<proteinExistence type="predicted"/>
<organism evidence="1 2">
    <name type="scientific">Mycobacterium tuberculosis</name>
    <dbReference type="NCBI Taxonomy" id="1773"/>
    <lineage>
        <taxon>Bacteria</taxon>
        <taxon>Bacillati</taxon>
        <taxon>Actinomycetota</taxon>
        <taxon>Actinomycetes</taxon>
        <taxon>Mycobacteriales</taxon>
        <taxon>Mycobacteriaceae</taxon>
        <taxon>Mycobacterium</taxon>
        <taxon>Mycobacterium tuberculosis complex</taxon>
    </lineage>
</organism>
<dbReference type="EMBL" id="CSBK01002015">
    <property type="protein sequence ID" value="COZ40594.1"/>
    <property type="molecule type" value="Genomic_DNA"/>
</dbReference>
<comment type="caution">
    <text evidence="1">The sequence shown here is derived from an EMBL/GenBank/DDBJ whole genome shotgun (WGS) entry which is preliminary data.</text>
</comment>